<dbReference type="EMBL" id="MLAK01001074">
    <property type="protein sequence ID" value="OHS98099.1"/>
    <property type="molecule type" value="Genomic_DNA"/>
</dbReference>
<dbReference type="VEuPathDB" id="TrichDB:TRFO_35516"/>
<protein>
    <submittedName>
        <fullName evidence="1">Uncharacterized protein</fullName>
    </submittedName>
</protein>
<dbReference type="OrthoDB" id="10511353at2759"/>
<proteinExistence type="predicted"/>
<organism evidence="1 2">
    <name type="scientific">Tritrichomonas foetus</name>
    <dbReference type="NCBI Taxonomy" id="1144522"/>
    <lineage>
        <taxon>Eukaryota</taxon>
        <taxon>Metamonada</taxon>
        <taxon>Parabasalia</taxon>
        <taxon>Tritrichomonadida</taxon>
        <taxon>Tritrichomonadidae</taxon>
        <taxon>Tritrichomonas</taxon>
    </lineage>
</organism>
<reference evidence="1" key="1">
    <citation type="submission" date="2016-10" db="EMBL/GenBank/DDBJ databases">
        <authorList>
            <person name="Benchimol M."/>
            <person name="Almeida L.G."/>
            <person name="Vasconcelos A.T."/>
            <person name="Perreira-Neves A."/>
            <person name="Rosa I.A."/>
            <person name="Tasca T."/>
            <person name="Bogo M.R."/>
            <person name="de Souza W."/>
        </authorList>
    </citation>
    <scope>NUCLEOTIDE SEQUENCE [LARGE SCALE GENOMIC DNA]</scope>
    <source>
        <strain evidence="1">K</strain>
    </source>
</reference>
<dbReference type="AlphaFoldDB" id="A0A1J4JKL0"/>
<accession>A0A1J4JKL0</accession>
<dbReference type="GeneID" id="94845004"/>
<dbReference type="RefSeq" id="XP_068351236.1">
    <property type="nucleotide sequence ID" value="XM_068510300.1"/>
</dbReference>
<sequence length="75" mass="8729">MNLYDPIDVYPAEAISFVDDIIQKSKDEVPDPERFALAPRSSEDADLKRMMKPMIDELIDETKASLLKMRKQMRK</sequence>
<evidence type="ECO:0000313" key="1">
    <source>
        <dbReference type="EMBL" id="OHS98099.1"/>
    </source>
</evidence>
<keyword evidence="2" id="KW-1185">Reference proteome</keyword>
<gene>
    <name evidence="1" type="ORF">TRFO_35516</name>
</gene>
<name>A0A1J4JKL0_9EUKA</name>
<comment type="caution">
    <text evidence="1">The sequence shown here is derived from an EMBL/GenBank/DDBJ whole genome shotgun (WGS) entry which is preliminary data.</text>
</comment>
<dbReference type="Proteomes" id="UP000179807">
    <property type="component" value="Unassembled WGS sequence"/>
</dbReference>
<evidence type="ECO:0000313" key="2">
    <source>
        <dbReference type="Proteomes" id="UP000179807"/>
    </source>
</evidence>